<evidence type="ECO:0000256" key="4">
    <source>
        <dbReference type="ARBA" id="ARBA00023186"/>
    </source>
</evidence>
<dbReference type="Gene3D" id="1.10.8.60">
    <property type="match status" value="2"/>
</dbReference>
<evidence type="ECO:0000259" key="8">
    <source>
        <dbReference type="PROSITE" id="PS51903"/>
    </source>
</evidence>
<dbReference type="InterPro" id="IPR036628">
    <property type="entry name" value="Clp_N_dom_sf"/>
</dbReference>
<dbReference type="InterPro" id="IPR019489">
    <property type="entry name" value="Clp_ATPase_C"/>
</dbReference>
<comment type="similarity">
    <text evidence="6">Belongs to the ClpA/ClpB family.</text>
</comment>
<keyword evidence="1 5" id="KW-0677">Repeat</keyword>
<dbReference type="EMBL" id="JBHPBY010000153">
    <property type="protein sequence ID" value="MFC1851105.1"/>
    <property type="molecule type" value="Genomic_DNA"/>
</dbReference>
<dbReference type="GO" id="GO:0005524">
    <property type="term" value="F:ATP binding"/>
    <property type="evidence" value="ECO:0007669"/>
    <property type="project" value="UniProtKB-KW"/>
</dbReference>
<evidence type="ECO:0000256" key="6">
    <source>
        <dbReference type="RuleBase" id="RU004432"/>
    </source>
</evidence>
<dbReference type="InterPro" id="IPR001943">
    <property type="entry name" value="UVR_dom"/>
</dbReference>
<dbReference type="Pfam" id="PF07724">
    <property type="entry name" value="AAA_2"/>
    <property type="match status" value="1"/>
</dbReference>
<comment type="caution">
    <text evidence="9">The sequence shown here is derived from an EMBL/GenBank/DDBJ whole genome shotgun (WGS) entry which is preliminary data.</text>
</comment>
<dbReference type="InterPro" id="IPR050130">
    <property type="entry name" value="ClpA_ClpB"/>
</dbReference>
<organism evidence="9 10">
    <name type="scientific">candidate division CSSED10-310 bacterium</name>
    <dbReference type="NCBI Taxonomy" id="2855610"/>
    <lineage>
        <taxon>Bacteria</taxon>
        <taxon>Bacteria division CSSED10-310</taxon>
    </lineage>
</organism>
<dbReference type="InterPro" id="IPR003593">
    <property type="entry name" value="AAA+_ATPase"/>
</dbReference>
<keyword evidence="9" id="KW-0645">Protease</keyword>
<sequence>MFERFSEDARRIIQRAREEAERFQNPRLGTEHLLIALLKEEVGVPDILNKLGVDLDEVLFHLEGQIESGQITTPLENIPFTREAKRVIEYSFEEAYRLRESLIEATHLFLGLLKETSGLAYKILREFQIDLHISRQVIYEIQQEKVKRKKTKNKTPVLDNFSRDITQLATMGKLDPVIGRFDEIERVIQILSRRTKNNPVLIGEPGVGKTAIVEGLAQRIIKQDMPELLLNKRLVSLDLAALVAGTKYRGQFEERLQAVIKELRSSSGIIIFIDELHTLVGAGAAEGSIDASNMLKPALSRGEIQCIGATTLDEYRKYIEKDGALERRFQTIHVSEPTVEEAYAIVSGLKSKYESHHRAVIEDEAVTASVKLASQYITDRNLPDKAIDVMDEAGSRARLQSMILPEDLRRREREIAEVTRRKIEARRNEDYEKAIKFRDLEGKLVSNYQSLKANWKQTKALEKVHVSAEDIAYIVSKWTGIPIFKIQEKESIKLLHMEESLHEHIVGQHEAIVAISRAIRRSRAGLKSVKRPIGSFIFLGPTGVGKTELARVLAEFLFGDRNAVVRIDMSEYMEKYSVSRLVGSPPGYIGYGEGGQLTERIRRRPYSVVLLDEIEKASPEIFNILLQVLEDGHLTDSMGRKVDFKNTLLIMTSNVGTRLINTKMSLGFSASSAETNYTQMKDTVLKEVKNIFNPEFLNRVDEIIIFHSLDRMQLLEILQLQINEINFQLEEKNIKLRVNNDAKEWLLNKGYKPAYGARPLRRTLQKYIEDALAEEVIRGNFREGDTILVSEVNDQLHFKKDLIFPALTSTSPSGLEDKEEHS</sequence>
<dbReference type="InterPro" id="IPR027417">
    <property type="entry name" value="P-loop_NTPase"/>
</dbReference>
<name>A0ABV6YY32_UNCC1</name>
<dbReference type="InterPro" id="IPR028299">
    <property type="entry name" value="ClpA/B_CS2"/>
</dbReference>
<dbReference type="SUPFAM" id="SSF52540">
    <property type="entry name" value="P-loop containing nucleoside triphosphate hydrolases"/>
    <property type="match status" value="2"/>
</dbReference>
<dbReference type="Gene3D" id="1.10.1780.10">
    <property type="entry name" value="Clp, N-terminal domain"/>
    <property type="match status" value="1"/>
</dbReference>
<dbReference type="PANTHER" id="PTHR11638">
    <property type="entry name" value="ATP-DEPENDENT CLP PROTEASE"/>
    <property type="match status" value="1"/>
</dbReference>
<dbReference type="InterPro" id="IPR018368">
    <property type="entry name" value="ClpA/B_CS1"/>
</dbReference>
<evidence type="ECO:0000313" key="9">
    <source>
        <dbReference type="EMBL" id="MFC1851105.1"/>
    </source>
</evidence>
<dbReference type="GO" id="GO:0008233">
    <property type="term" value="F:peptidase activity"/>
    <property type="evidence" value="ECO:0007669"/>
    <property type="project" value="UniProtKB-KW"/>
</dbReference>
<keyword evidence="4 6" id="KW-0143">Chaperone</keyword>
<dbReference type="GO" id="GO:0006508">
    <property type="term" value="P:proteolysis"/>
    <property type="evidence" value="ECO:0007669"/>
    <property type="project" value="UniProtKB-KW"/>
</dbReference>
<dbReference type="PROSITE" id="PS00870">
    <property type="entry name" value="CLPAB_1"/>
    <property type="match status" value="1"/>
</dbReference>
<evidence type="ECO:0000313" key="10">
    <source>
        <dbReference type="Proteomes" id="UP001594351"/>
    </source>
</evidence>
<keyword evidence="2 6" id="KW-0547">Nucleotide-binding</keyword>
<dbReference type="InterPro" id="IPR004176">
    <property type="entry name" value="Clp_R_N"/>
</dbReference>
<gene>
    <name evidence="9" type="ORF">ACFL27_13000</name>
</gene>
<proteinExistence type="inferred from homology"/>
<dbReference type="InterPro" id="IPR041546">
    <property type="entry name" value="ClpA/ClpB_AAA_lid"/>
</dbReference>
<dbReference type="SMART" id="SM01086">
    <property type="entry name" value="ClpB_D2-small"/>
    <property type="match status" value="1"/>
</dbReference>
<evidence type="ECO:0000256" key="5">
    <source>
        <dbReference type="PROSITE-ProRule" id="PRU01251"/>
    </source>
</evidence>
<feature type="domain" description="UVR" evidence="7">
    <location>
        <begin position="412"/>
        <end position="447"/>
    </location>
</feature>
<dbReference type="Pfam" id="PF17871">
    <property type="entry name" value="AAA_lid_9"/>
    <property type="match status" value="1"/>
</dbReference>
<feature type="domain" description="Clp R" evidence="8">
    <location>
        <begin position="2"/>
        <end position="144"/>
    </location>
</feature>
<accession>A0ABV6YY32</accession>
<keyword evidence="3 6" id="KW-0067">ATP-binding</keyword>
<dbReference type="Gene3D" id="3.40.50.300">
    <property type="entry name" value="P-loop containing nucleotide triphosphate hydrolases"/>
    <property type="match status" value="2"/>
</dbReference>
<dbReference type="PRINTS" id="PR00300">
    <property type="entry name" value="CLPPROTEASEA"/>
</dbReference>
<evidence type="ECO:0000256" key="1">
    <source>
        <dbReference type="ARBA" id="ARBA00022737"/>
    </source>
</evidence>
<protein>
    <submittedName>
        <fullName evidence="9">ATP-dependent Clp protease ATP-binding subunit</fullName>
    </submittedName>
</protein>
<dbReference type="CDD" id="cd00009">
    <property type="entry name" value="AAA"/>
    <property type="match status" value="1"/>
</dbReference>
<dbReference type="PROSITE" id="PS50151">
    <property type="entry name" value="UVR"/>
    <property type="match status" value="1"/>
</dbReference>
<dbReference type="Gene3D" id="4.10.860.10">
    <property type="entry name" value="UVR domain"/>
    <property type="match status" value="1"/>
</dbReference>
<keyword evidence="9" id="KW-0378">Hydrolase</keyword>
<dbReference type="InterPro" id="IPR001270">
    <property type="entry name" value="ClpA/B"/>
</dbReference>
<keyword evidence="10" id="KW-1185">Reference proteome</keyword>
<dbReference type="Pfam" id="PF02861">
    <property type="entry name" value="Clp_N"/>
    <property type="match status" value="1"/>
</dbReference>
<evidence type="ECO:0000256" key="3">
    <source>
        <dbReference type="ARBA" id="ARBA00022840"/>
    </source>
</evidence>
<dbReference type="Pfam" id="PF00004">
    <property type="entry name" value="AAA"/>
    <property type="match status" value="1"/>
</dbReference>
<dbReference type="Proteomes" id="UP001594351">
    <property type="component" value="Unassembled WGS sequence"/>
</dbReference>
<dbReference type="Pfam" id="PF10431">
    <property type="entry name" value="ClpB_D2-small"/>
    <property type="match status" value="1"/>
</dbReference>
<dbReference type="SUPFAM" id="SSF81923">
    <property type="entry name" value="Double Clp-N motif"/>
    <property type="match status" value="1"/>
</dbReference>
<evidence type="ECO:0000259" key="7">
    <source>
        <dbReference type="PROSITE" id="PS50151"/>
    </source>
</evidence>
<dbReference type="PROSITE" id="PS51903">
    <property type="entry name" value="CLP_R"/>
    <property type="match status" value="1"/>
</dbReference>
<dbReference type="PROSITE" id="PS00871">
    <property type="entry name" value="CLPAB_2"/>
    <property type="match status" value="1"/>
</dbReference>
<dbReference type="PANTHER" id="PTHR11638:SF18">
    <property type="entry name" value="HEAT SHOCK PROTEIN 104"/>
    <property type="match status" value="1"/>
</dbReference>
<evidence type="ECO:0000256" key="2">
    <source>
        <dbReference type="ARBA" id="ARBA00022741"/>
    </source>
</evidence>
<dbReference type="CDD" id="cd19499">
    <property type="entry name" value="RecA-like_ClpB_Hsp104-like"/>
    <property type="match status" value="1"/>
</dbReference>
<dbReference type="InterPro" id="IPR003959">
    <property type="entry name" value="ATPase_AAA_core"/>
</dbReference>
<reference evidence="9 10" key="1">
    <citation type="submission" date="2024-09" db="EMBL/GenBank/DDBJ databases">
        <title>Laminarin stimulates single cell rates of sulfate reduction while oxygen inhibits transcriptomic activity in coastal marine sediment.</title>
        <authorList>
            <person name="Lindsay M."/>
            <person name="Orcutt B."/>
            <person name="Emerson D."/>
            <person name="Stepanauskas R."/>
            <person name="D'Angelo T."/>
        </authorList>
    </citation>
    <scope>NUCLEOTIDE SEQUENCE [LARGE SCALE GENOMIC DNA]</scope>
    <source>
        <strain evidence="9">SAG AM-311-K15</strain>
    </source>
</reference>
<dbReference type="SMART" id="SM00382">
    <property type="entry name" value="AAA"/>
    <property type="match status" value="2"/>
</dbReference>